<accession>A0A0R3RLR5</accession>
<proteinExistence type="predicted"/>
<dbReference type="STRING" id="1147741.A0A0R3RLR5"/>
<feature type="compositionally biased region" description="Basic residues" evidence="1">
    <location>
        <begin position="47"/>
        <end position="57"/>
    </location>
</feature>
<organism evidence="2 3">
    <name type="scientific">Elaeophora elaphi</name>
    <dbReference type="NCBI Taxonomy" id="1147741"/>
    <lineage>
        <taxon>Eukaryota</taxon>
        <taxon>Metazoa</taxon>
        <taxon>Ecdysozoa</taxon>
        <taxon>Nematoda</taxon>
        <taxon>Chromadorea</taxon>
        <taxon>Rhabditida</taxon>
        <taxon>Spirurina</taxon>
        <taxon>Spiruromorpha</taxon>
        <taxon>Filarioidea</taxon>
        <taxon>Onchocercidae</taxon>
        <taxon>Elaeophora</taxon>
    </lineage>
</organism>
<dbReference type="WBParaSite" id="EEL_0000242401-mRNA-1">
    <property type="protein sequence ID" value="EEL_0000242401-mRNA-1"/>
    <property type="gene ID" value="EEL_0000242401"/>
</dbReference>
<dbReference type="AlphaFoldDB" id="A0A0R3RLR5"/>
<feature type="region of interest" description="Disordered" evidence="1">
    <location>
        <begin position="26"/>
        <end position="139"/>
    </location>
</feature>
<protein>
    <submittedName>
        <fullName evidence="3">NUC153 domain-containing protein</fullName>
    </submittedName>
</protein>
<sequence length="139" mass="16327">MFMYPWSVSKYKCVLVSSHLKNSKKLAEGNDNANNMEHTCQMDKAPTRKKNSKKNSKKFPEDMKSKEQRNSTGPQEGVRSINPSKNAHKKNHRTFEQFNSTIDVGDDRLRAYGINPKKYKNKLFRRQQNYTREDAKRNQ</sequence>
<feature type="compositionally biased region" description="Basic and acidic residues" evidence="1">
    <location>
        <begin position="58"/>
        <end position="69"/>
    </location>
</feature>
<dbReference type="Proteomes" id="UP000050640">
    <property type="component" value="Unplaced"/>
</dbReference>
<evidence type="ECO:0000313" key="3">
    <source>
        <dbReference type="WBParaSite" id="EEL_0000242401-mRNA-1"/>
    </source>
</evidence>
<reference evidence="3" key="1">
    <citation type="submission" date="2017-02" db="UniProtKB">
        <authorList>
            <consortium name="WormBaseParasite"/>
        </authorList>
    </citation>
    <scope>IDENTIFICATION</scope>
</reference>
<name>A0A0R3RLR5_9BILA</name>
<evidence type="ECO:0000256" key="1">
    <source>
        <dbReference type="SAM" id="MobiDB-lite"/>
    </source>
</evidence>
<evidence type="ECO:0000313" key="2">
    <source>
        <dbReference type="Proteomes" id="UP000050640"/>
    </source>
</evidence>
<keyword evidence="2" id="KW-1185">Reference proteome</keyword>